<dbReference type="InterPro" id="IPR036129">
    <property type="entry name" value="Glycerate_kinase_sf"/>
</dbReference>
<proteinExistence type="inferred from homology"/>
<evidence type="ECO:0000256" key="1">
    <source>
        <dbReference type="ARBA" id="ARBA00006284"/>
    </source>
</evidence>
<protein>
    <submittedName>
        <fullName evidence="6">Glycerate kinase</fullName>
    </submittedName>
</protein>
<evidence type="ECO:0000256" key="4">
    <source>
        <dbReference type="PIRNR" id="PIRNR006078"/>
    </source>
</evidence>
<dbReference type="Pfam" id="PF02595">
    <property type="entry name" value="Gly_kinase"/>
    <property type="match status" value="1"/>
</dbReference>
<dbReference type="GO" id="GO:0031388">
    <property type="term" value="P:organic acid phosphorylation"/>
    <property type="evidence" value="ECO:0007669"/>
    <property type="project" value="UniProtKB-UniRule"/>
</dbReference>
<dbReference type="InterPro" id="IPR018197">
    <property type="entry name" value="Glycerate_kinase_RE-like"/>
</dbReference>
<reference evidence="6 7" key="1">
    <citation type="submission" date="2016-08" db="EMBL/GenBank/DDBJ databases">
        <authorList>
            <person name="Seilhamer J.J."/>
        </authorList>
    </citation>
    <scope>NUCLEOTIDE SEQUENCE [LARGE SCALE GENOMIC DNA]</scope>
    <source>
        <strain evidence="6 7">CFBP7245</strain>
    </source>
</reference>
<comment type="caution">
    <text evidence="6">The sequence shown here is derived from an EMBL/GenBank/DDBJ whole genome shotgun (WGS) entry which is preliminary data.</text>
</comment>
<evidence type="ECO:0000256" key="3">
    <source>
        <dbReference type="ARBA" id="ARBA00022777"/>
    </source>
</evidence>
<evidence type="ECO:0000313" key="7">
    <source>
        <dbReference type="Proteomes" id="UP000238908"/>
    </source>
</evidence>
<organism evidence="6 7">
    <name type="scientific">Xanthomonas dyei</name>
    <dbReference type="NCBI Taxonomy" id="743699"/>
    <lineage>
        <taxon>Bacteria</taxon>
        <taxon>Pseudomonadati</taxon>
        <taxon>Pseudomonadota</taxon>
        <taxon>Gammaproteobacteria</taxon>
        <taxon>Lysobacterales</taxon>
        <taxon>Lysobacteraceae</taxon>
        <taxon>Xanthomonas</taxon>
    </lineage>
</organism>
<dbReference type="AlphaFoldDB" id="A0A2S7C402"/>
<dbReference type="EMBL" id="MDEE01000012">
    <property type="protein sequence ID" value="PPU56306.1"/>
    <property type="molecule type" value="Genomic_DNA"/>
</dbReference>
<dbReference type="GO" id="GO:0008887">
    <property type="term" value="F:glycerate kinase activity"/>
    <property type="evidence" value="ECO:0007669"/>
    <property type="project" value="UniProtKB-UniRule"/>
</dbReference>
<dbReference type="PANTHER" id="PTHR21599">
    <property type="entry name" value="GLYCERATE KINASE"/>
    <property type="match status" value="1"/>
</dbReference>
<evidence type="ECO:0000256" key="2">
    <source>
        <dbReference type="ARBA" id="ARBA00022679"/>
    </source>
</evidence>
<dbReference type="PIRSF" id="PIRSF006078">
    <property type="entry name" value="GlxK"/>
    <property type="match status" value="1"/>
</dbReference>
<name>A0A2S7C402_9XANT</name>
<keyword evidence="2 4" id="KW-0808">Transferase</keyword>
<evidence type="ECO:0000256" key="5">
    <source>
        <dbReference type="SAM" id="MobiDB-lite"/>
    </source>
</evidence>
<dbReference type="PANTHER" id="PTHR21599:SF0">
    <property type="entry name" value="GLYCERATE KINASE"/>
    <property type="match status" value="1"/>
</dbReference>
<dbReference type="Gene3D" id="3.40.50.10350">
    <property type="entry name" value="Glycerate kinase, domain 1"/>
    <property type="match status" value="1"/>
</dbReference>
<dbReference type="NCBIfam" id="TIGR00045">
    <property type="entry name" value="glycerate kinase"/>
    <property type="match status" value="1"/>
</dbReference>
<keyword evidence="3 4" id="KW-0418">Kinase</keyword>
<dbReference type="Gene3D" id="3.90.1510.10">
    <property type="entry name" value="Glycerate kinase, domain 2"/>
    <property type="match status" value="1"/>
</dbReference>
<dbReference type="Proteomes" id="UP000238908">
    <property type="component" value="Unassembled WGS sequence"/>
</dbReference>
<dbReference type="SUPFAM" id="SSF110738">
    <property type="entry name" value="Glycerate kinase I"/>
    <property type="match status" value="1"/>
</dbReference>
<accession>A0A2S7C402</accession>
<gene>
    <name evidence="6" type="ORF">XdyCFBP7245_09980</name>
</gene>
<dbReference type="InterPro" id="IPR004381">
    <property type="entry name" value="Glycerate_kinase"/>
</dbReference>
<dbReference type="InterPro" id="IPR018193">
    <property type="entry name" value="Glyc_kinase_flavodox-like_fold"/>
</dbReference>
<sequence length="424" mass="42194">MRVVIAPDAYKESLSELEVATQIEAGFAQVFPQWHYTTVPMADGGEGTVDALVAATGGRVITCTVSGPLGTPVQAFFGLTGDGATAVIEMAAASGLALIPPAQRAPLHASTAGVGALILAALDAGARRFIIGIGGSASTDGGAGMAQALGARLLDAHGTPIGPGGAALAALARIDIAGLDARLQDCHVEVACDVDNPLIGPSGAAAVFGPQKGATAAMVRQLDANLRHYADVVQRDLGVRLHALPGGGAAGGLGAGLLAFLGAQLRPGVEVVAQALGLEALIAQPDLVITGEGRIDSQSLRGKTPVGVARLAQRHGTPVIAIAGSLGHGAEQLHAQGIAAMFAVVPGACSLEQALADAARNVRITARNVAAVLQAGGTLWSATDRSQHGAARTRPAPANGPDSAHDASCVLAHASPDGHGCPVR</sequence>
<comment type="similarity">
    <text evidence="1 4">Belongs to the glycerate kinase type-1 family.</text>
</comment>
<evidence type="ECO:0000313" key="6">
    <source>
        <dbReference type="EMBL" id="PPU56306.1"/>
    </source>
</evidence>
<feature type="region of interest" description="Disordered" evidence="5">
    <location>
        <begin position="384"/>
        <end position="406"/>
    </location>
</feature>